<dbReference type="AlphaFoldDB" id="A0AAE9E4U9"/>
<evidence type="ECO:0000259" key="1">
    <source>
        <dbReference type="Pfam" id="PF03436"/>
    </source>
</evidence>
<gene>
    <name evidence="2" type="ORF">L5515_002082</name>
</gene>
<dbReference type="Pfam" id="PF03436">
    <property type="entry name" value="DUF281"/>
    <property type="match status" value="2"/>
</dbReference>
<dbReference type="InterPro" id="IPR005098">
    <property type="entry name" value="DUF281"/>
</dbReference>
<dbReference type="PANTHER" id="PTHR36517">
    <property type="entry name" value="PROTEIN CBG25732"/>
    <property type="match status" value="1"/>
</dbReference>
<dbReference type="Proteomes" id="UP000829354">
    <property type="component" value="Chromosome I"/>
</dbReference>
<proteinExistence type="predicted"/>
<evidence type="ECO:0000313" key="3">
    <source>
        <dbReference type="Proteomes" id="UP000829354"/>
    </source>
</evidence>
<dbReference type="PANTHER" id="PTHR36517:SF1">
    <property type="entry name" value="C6 DOMAIN-CONTAINING PROTEIN-RELATED"/>
    <property type="match status" value="1"/>
</dbReference>
<evidence type="ECO:0000313" key="2">
    <source>
        <dbReference type="EMBL" id="UMM14161.1"/>
    </source>
</evidence>
<reference evidence="2 3" key="1">
    <citation type="submission" date="2022-04" db="EMBL/GenBank/DDBJ databases">
        <title>Chromosome-level reference genomes for two strains of Caenorhabditis briggsae: an improved platform for comparative genomics.</title>
        <authorList>
            <person name="Stevens L."/>
            <person name="Andersen E."/>
        </authorList>
    </citation>
    <scope>NUCLEOTIDE SEQUENCE [LARGE SCALE GENOMIC DNA]</scope>
    <source>
        <strain evidence="2">VX34</strain>
        <tissue evidence="2">Whole-organism</tissue>
    </source>
</reference>
<name>A0AAE9E4U9_CAEBR</name>
<organism evidence="2 3">
    <name type="scientific">Caenorhabditis briggsae</name>
    <dbReference type="NCBI Taxonomy" id="6238"/>
    <lineage>
        <taxon>Eukaryota</taxon>
        <taxon>Metazoa</taxon>
        <taxon>Ecdysozoa</taxon>
        <taxon>Nematoda</taxon>
        <taxon>Chromadorea</taxon>
        <taxon>Rhabditida</taxon>
        <taxon>Rhabditina</taxon>
        <taxon>Rhabditomorpha</taxon>
        <taxon>Rhabditoidea</taxon>
        <taxon>Rhabditidae</taxon>
        <taxon>Peloderinae</taxon>
        <taxon>Caenorhabditis</taxon>
    </lineage>
</organism>
<protein>
    <recommendedName>
        <fullName evidence="1">DUF281 domain-containing protein</fullName>
    </recommendedName>
</protein>
<dbReference type="EMBL" id="CP092620">
    <property type="protein sequence ID" value="UMM14161.1"/>
    <property type="molecule type" value="Genomic_DNA"/>
</dbReference>
<feature type="domain" description="DUF281" evidence="1">
    <location>
        <begin position="331"/>
        <end position="381"/>
    </location>
</feature>
<sequence>MDESNLEENSGKFYSGLSSNPIKAPVITIEDCAVTAFCETAGFSLVVLDEDQMTTFGEYEAAGFCNPLTQKWQISQDSGFNTFNRLNAVCIGQEKKCNACTMDGIIKEDSEPYNLINYEVKENSDGCKTANVTCSVADGWDCAIVQVMLTSYHLSFVMLAFNLLFNLCLFNFAESCLKIRYPGLPKCECPSLLLTLLTYKEYDVSGVVLSGVRVMAPPQFVLENCTVSMYCVDDLELVVFDTDKTHQFLNRPADGICDPYTQKWLIGDKDGTLIKVNRLYGTCWKLLNPPVTQVPVTPKPACSNCELADFEEQDMHGINFGYLYPYIYTEDGCISMDMICRRTDDLECHDVEIYAQNYDGIFPIASHKNATFASVRLVCDSRGFRLHYNSIMEIGKLTCMFTDCW</sequence>
<keyword evidence="3" id="KW-1185">Reference proteome</keyword>
<feature type="domain" description="DUF281" evidence="1">
    <location>
        <begin position="125"/>
        <end position="151"/>
    </location>
</feature>
<accession>A0AAE9E4U9</accession>